<keyword evidence="3" id="KW-1185">Reference proteome</keyword>
<reference evidence="2 3" key="1">
    <citation type="submission" date="2017-06" db="EMBL/GenBank/DDBJ databases">
        <authorList>
            <person name="Kim H.J."/>
            <person name="Triplett B.A."/>
        </authorList>
    </citation>
    <scope>NUCLEOTIDE SEQUENCE [LARGE SCALE GENOMIC DNA]</scope>
    <source>
        <strain evidence="2 3">DSM 45207</strain>
    </source>
</reference>
<evidence type="ECO:0000256" key="1">
    <source>
        <dbReference type="SAM" id="MobiDB-lite"/>
    </source>
</evidence>
<sequence>MGMRERKNIARVIELEVEKMRETWAVTPERDRVPPAFFRKYIEGLTEAADIVRNNGYRPEEHFDESMSSNLSTSPRSRDISGV</sequence>
<protein>
    <submittedName>
        <fullName evidence="2">Uncharacterized protein</fullName>
    </submittedName>
</protein>
<gene>
    <name evidence="2" type="ORF">SAMN06265360_10569</name>
</gene>
<dbReference type="EMBL" id="FZNW01000005">
    <property type="protein sequence ID" value="SNR40941.1"/>
    <property type="molecule type" value="Genomic_DNA"/>
</dbReference>
<accession>A0A238W3F8</accession>
<dbReference type="Proteomes" id="UP000198348">
    <property type="component" value="Unassembled WGS sequence"/>
</dbReference>
<dbReference type="AlphaFoldDB" id="A0A238W3F8"/>
<name>A0A238W3F8_9PSEU</name>
<proteinExistence type="predicted"/>
<organism evidence="2 3">
    <name type="scientific">Haloechinothrix alba</name>
    <dbReference type="NCBI Taxonomy" id="664784"/>
    <lineage>
        <taxon>Bacteria</taxon>
        <taxon>Bacillati</taxon>
        <taxon>Actinomycetota</taxon>
        <taxon>Actinomycetes</taxon>
        <taxon>Pseudonocardiales</taxon>
        <taxon>Pseudonocardiaceae</taxon>
        <taxon>Haloechinothrix</taxon>
    </lineage>
</organism>
<evidence type="ECO:0000313" key="3">
    <source>
        <dbReference type="Proteomes" id="UP000198348"/>
    </source>
</evidence>
<evidence type="ECO:0000313" key="2">
    <source>
        <dbReference type="EMBL" id="SNR40941.1"/>
    </source>
</evidence>
<feature type="region of interest" description="Disordered" evidence="1">
    <location>
        <begin position="59"/>
        <end position="83"/>
    </location>
</feature>
<feature type="compositionally biased region" description="Polar residues" evidence="1">
    <location>
        <begin position="66"/>
        <end position="75"/>
    </location>
</feature>